<comment type="caution">
    <text evidence="17">The sequence shown here is derived from an EMBL/GenBank/DDBJ whole genome shotgun (WGS) entry which is preliminary data.</text>
</comment>
<keyword evidence="10" id="KW-0413">Isomerase</keyword>
<evidence type="ECO:0000256" key="10">
    <source>
        <dbReference type="ARBA" id="ARBA00023235"/>
    </source>
</evidence>
<comment type="pathway">
    <text evidence="12">Steroid metabolism; cholesterol degradation.</text>
</comment>
<keyword evidence="6" id="KW-0560">Oxidoreductase</keyword>
<dbReference type="SUPFAM" id="SSF54373">
    <property type="entry name" value="FAD-linked reductases, C-terminal domain"/>
    <property type="match status" value="1"/>
</dbReference>
<dbReference type="EC" id="1.1.3.6" evidence="13"/>
<keyword evidence="3" id="KW-0153">Cholesterol metabolism</keyword>
<evidence type="ECO:0000256" key="1">
    <source>
        <dbReference type="ARBA" id="ARBA00001974"/>
    </source>
</evidence>
<protein>
    <recommendedName>
        <fullName evidence="14">Cholesterol oxidase</fullName>
        <ecNumber evidence="13">1.1.3.6</ecNumber>
        <ecNumber evidence="11">5.3.3.1</ecNumber>
    </recommendedName>
    <alternativeName>
        <fullName evidence="15">Cholesterol isomerase</fullName>
    </alternativeName>
</protein>
<evidence type="ECO:0000256" key="12">
    <source>
        <dbReference type="ARBA" id="ARBA00049645"/>
    </source>
</evidence>
<name>A0A3M2LI55_9NOCA</name>
<evidence type="ECO:0000256" key="7">
    <source>
        <dbReference type="ARBA" id="ARBA00023098"/>
    </source>
</evidence>
<evidence type="ECO:0000256" key="3">
    <source>
        <dbReference type="ARBA" id="ARBA00022548"/>
    </source>
</evidence>
<gene>
    <name evidence="17" type="ORF">EBN03_00845</name>
</gene>
<dbReference type="PROSITE" id="PS51318">
    <property type="entry name" value="TAT"/>
    <property type="match status" value="1"/>
</dbReference>
<dbReference type="OrthoDB" id="3587784at2"/>
<evidence type="ECO:0000313" key="17">
    <source>
        <dbReference type="EMBL" id="RMI35705.1"/>
    </source>
</evidence>
<dbReference type="GO" id="GO:0004769">
    <property type="term" value="F:steroid Delta-isomerase activity"/>
    <property type="evidence" value="ECO:0007669"/>
    <property type="project" value="UniProtKB-EC"/>
</dbReference>
<feature type="domain" description="Glucose-methanol-choline oxidoreductase C-terminal" evidence="16">
    <location>
        <begin position="495"/>
        <end position="555"/>
    </location>
</feature>
<evidence type="ECO:0000313" key="18">
    <source>
        <dbReference type="Proteomes" id="UP000279275"/>
    </source>
</evidence>
<dbReference type="PANTHER" id="PTHR47470">
    <property type="entry name" value="CHOLESTEROL OXIDASE"/>
    <property type="match status" value="1"/>
</dbReference>
<evidence type="ECO:0000259" key="16">
    <source>
        <dbReference type="Pfam" id="PF05199"/>
    </source>
</evidence>
<evidence type="ECO:0000256" key="6">
    <source>
        <dbReference type="ARBA" id="ARBA00023002"/>
    </source>
</evidence>
<dbReference type="GO" id="GO:0016995">
    <property type="term" value="F:cholesterol oxidase activity"/>
    <property type="evidence" value="ECO:0007669"/>
    <property type="project" value="UniProtKB-EC"/>
</dbReference>
<keyword evidence="18" id="KW-1185">Reference proteome</keyword>
<dbReference type="SUPFAM" id="SSF51905">
    <property type="entry name" value="FAD/NAD(P)-binding domain"/>
    <property type="match status" value="1"/>
</dbReference>
<evidence type="ECO:0000256" key="11">
    <source>
        <dbReference type="ARBA" id="ARBA00038856"/>
    </source>
</evidence>
<proteinExistence type="inferred from homology"/>
<organism evidence="17 18">
    <name type="scientific">Nocardia stercoris</name>
    <dbReference type="NCBI Taxonomy" id="2483361"/>
    <lineage>
        <taxon>Bacteria</taxon>
        <taxon>Bacillati</taxon>
        <taxon>Actinomycetota</taxon>
        <taxon>Actinomycetes</taxon>
        <taxon>Mycobacteriales</taxon>
        <taxon>Nocardiaceae</taxon>
        <taxon>Nocardia</taxon>
    </lineage>
</organism>
<keyword evidence="4" id="KW-0285">Flavoprotein</keyword>
<dbReference type="AlphaFoldDB" id="A0A3M2LI55"/>
<evidence type="ECO:0000256" key="14">
    <source>
        <dbReference type="ARBA" id="ARBA00049744"/>
    </source>
</evidence>
<evidence type="ECO:0000256" key="5">
    <source>
        <dbReference type="ARBA" id="ARBA00022827"/>
    </source>
</evidence>
<keyword evidence="7" id="KW-0443">Lipid metabolism</keyword>
<sequence>MVGSLLRGAPTHRPTSRYSSANSYRILETRVHRRAFLKAAGAAAALGTADTVWGTDPAVADVSQIRDWVPEIFAPLPDPPEHSPVIIIGSGFGAAVTALRLSQAGVANTVLERGSRWPTDPWRDVFCSDDLPDGRGYWHRTSFTTVSKVTAPCDYFGGVLDTTDFGGIQVWRGAAVGGGSIVYTGCMIAPERRWFDDMFGGSVDYTELDTTYYPRVRNMLRLSPMPADVYGSAPFTHSRQWDAQIRKAGYEPTPSDSGFNWDILRAELAGAVQKSATIGRSNLGNSNGAKFDLTQNYLRYAEDTGNTAIYPGHQVNSIQQDPNGTYVVTVAKLDPSGTVLATRTLTCDRLFLGAGSIGTTELLVRAQATGALPNLNEHIGDGWGTNGDVVLARGESELACTGFGVPSAGHITDTTGTPLTLENWYVPGNFGLDLGIVASLAIVRDTTRGRFGYDAERDTITLTWPKQAQDAVIAAARAVDSKIADAAGALLDYSIAGLDANAWFTAHPLGGAVLGQATDGYGRVIGHPGLYVTDGAGLPGSAGLVNPALTIAAIAERNIEEIIRAGK</sequence>
<keyword evidence="5" id="KW-0274">FAD</keyword>
<evidence type="ECO:0000256" key="2">
    <source>
        <dbReference type="ARBA" id="ARBA00010790"/>
    </source>
</evidence>
<dbReference type="InterPro" id="IPR036188">
    <property type="entry name" value="FAD/NAD-bd_sf"/>
</dbReference>
<keyword evidence="8" id="KW-1207">Sterol metabolism</keyword>
<dbReference type="InterPro" id="IPR007867">
    <property type="entry name" value="GMC_OxRtase_C"/>
</dbReference>
<evidence type="ECO:0000256" key="15">
    <source>
        <dbReference type="ARBA" id="ARBA00049778"/>
    </source>
</evidence>
<dbReference type="Gene3D" id="3.30.410.10">
    <property type="entry name" value="Cholesterol Oxidase, domain 2"/>
    <property type="match status" value="1"/>
</dbReference>
<reference evidence="17 18" key="1">
    <citation type="submission" date="2018-10" db="EMBL/GenBank/DDBJ databases">
        <title>Isolation from cow dung.</title>
        <authorList>
            <person name="Ling L."/>
        </authorList>
    </citation>
    <scope>NUCLEOTIDE SEQUENCE [LARGE SCALE GENOMIC DNA]</scope>
    <source>
        <strain evidence="17 18">NEAU-LL90</strain>
    </source>
</reference>
<dbReference type="Proteomes" id="UP000279275">
    <property type="component" value="Unassembled WGS sequence"/>
</dbReference>
<evidence type="ECO:0000256" key="9">
    <source>
        <dbReference type="ARBA" id="ARBA00023221"/>
    </source>
</evidence>
<keyword evidence="9" id="KW-0753">Steroid metabolism</keyword>
<dbReference type="GO" id="GO:0008203">
    <property type="term" value="P:cholesterol metabolic process"/>
    <property type="evidence" value="ECO:0007669"/>
    <property type="project" value="UniProtKB-KW"/>
</dbReference>
<dbReference type="InterPro" id="IPR052542">
    <property type="entry name" value="Cholesterol_Oxidase"/>
</dbReference>
<evidence type="ECO:0000256" key="8">
    <source>
        <dbReference type="ARBA" id="ARBA00023166"/>
    </source>
</evidence>
<dbReference type="InterPro" id="IPR006311">
    <property type="entry name" value="TAT_signal"/>
</dbReference>
<evidence type="ECO:0000256" key="13">
    <source>
        <dbReference type="ARBA" id="ARBA00049723"/>
    </source>
</evidence>
<comment type="cofactor">
    <cofactor evidence="1">
        <name>FAD</name>
        <dbReference type="ChEBI" id="CHEBI:57692"/>
    </cofactor>
</comment>
<dbReference type="EC" id="5.3.3.1" evidence="11"/>
<comment type="similarity">
    <text evidence="2">Belongs to the GMC oxidoreductase family.</text>
</comment>
<dbReference type="PANTHER" id="PTHR47470:SF1">
    <property type="entry name" value="FAD-DEPENDENT OXIDOREDUCTASE 2 FAD BINDING DOMAIN-CONTAINING PROTEIN"/>
    <property type="match status" value="1"/>
</dbReference>
<dbReference type="Pfam" id="PF05199">
    <property type="entry name" value="GMC_oxred_C"/>
    <property type="match status" value="1"/>
</dbReference>
<dbReference type="Pfam" id="PF22500">
    <property type="entry name" value="GMC_oxred_C_1st"/>
    <property type="match status" value="1"/>
</dbReference>
<evidence type="ECO:0000256" key="4">
    <source>
        <dbReference type="ARBA" id="ARBA00022630"/>
    </source>
</evidence>
<dbReference type="Gene3D" id="3.50.50.60">
    <property type="entry name" value="FAD/NAD(P)-binding domain"/>
    <property type="match status" value="1"/>
</dbReference>
<accession>A0A3M2LI55</accession>
<dbReference type="EMBL" id="RFFH01000001">
    <property type="protein sequence ID" value="RMI35705.1"/>
    <property type="molecule type" value="Genomic_DNA"/>
</dbReference>